<dbReference type="RefSeq" id="WP_209469916.1">
    <property type="nucleotide sequence ID" value="NZ_BMWJ01000001.1"/>
</dbReference>
<proteinExistence type="predicted"/>
<evidence type="ECO:0000256" key="1">
    <source>
        <dbReference type="SAM" id="MobiDB-lite"/>
    </source>
</evidence>
<gene>
    <name evidence="2" type="ORF">JOF59_002067</name>
</gene>
<organism evidence="2 3">
    <name type="scientific">Streptomyces clavifer</name>
    <dbReference type="NCBI Taxonomy" id="68188"/>
    <lineage>
        <taxon>Bacteria</taxon>
        <taxon>Bacillati</taxon>
        <taxon>Actinomycetota</taxon>
        <taxon>Actinomycetes</taxon>
        <taxon>Kitasatosporales</taxon>
        <taxon>Streptomycetaceae</taxon>
        <taxon>Streptomyces</taxon>
    </lineage>
</organism>
<feature type="region of interest" description="Disordered" evidence="1">
    <location>
        <begin position="107"/>
        <end position="131"/>
    </location>
</feature>
<name>A0ABS4V6Y2_9ACTN</name>
<feature type="region of interest" description="Disordered" evidence="1">
    <location>
        <begin position="28"/>
        <end position="47"/>
    </location>
</feature>
<evidence type="ECO:0000313" key="3">
    <source>
        <dbReference type="Proteomes" id="UP001519311"/>
    </source>
</evidence>
<dbReference type="Proteomes" id="UP001519311">
    <property type="component" value="Unassembled WGS sequence"/>
</dbReference>
<dbReference type="EMBL" id="JAGINS010000001">
    <property type="protein sequence ID" value="MBP2359667.1"/>
    <property type="molecule type" value="Genomic_DNA"/>
</dbReference>
<sequence>MARRLIPPNGVRAADAVESSVGREGALGPWRAAGYGRRQQGRGGAGIGVRAEGARPLSGALRVAVRRAGGQLFGPPVVRRMPVIRCAEGCGALGPADAARAVLPLTDDPAEAERGAAPAPLFRSSGRTATG</sequence>
<accession>A0ABS4V6Y2</accession>
<protein>
    <submittedName>
        <fullName evidence="2">Uncharacterized protein</fullName>
    </submittedName>
</protein>
<keyword evidence="3" id="KW-1185">Reference proteome</keyword>
<comment type="caution">
    <text evidence="2">The sequence shown here is derived from an EMBL/GenBank/DDBJ whole genome shotgun (WGS) entry which is preliminary data.</text>
</comment>
<reference evidence="2 3" key="1">
    <citation type="submission" date="2021-03" db="EMBL/GenBank/DDBJ databases">
        <title>Sequencing the genomes of 1000 actinobacteria strains.</title>
        <authorList>
            <person name="Klenk H.-P."/>
        </authorList>
    </citation>
    <scope>NUCLEOTIDE SEQUENCE [LARGE SCALE GENOMIC DNA]</scope>
    <source>
        <strain evidence="2 3">DSM 40843</strain>
    </source>
</reference>
<evidence type="ECO:0000313" key="2">
    <source>
        <dbReference type="EMBL" id="MBP2359667.1"/>
    </source>
</evidence>